<evidence type="ECO:0000259" key="1">
    <source>
        <dbReference type="Pfam" id="PF12728"/>
    </source>
</evidence>
<gene>
    <name evidence="2" type="ORF">Psi02_77940</name>
</gene>
<comment type="caution">
    <text evidence="2">The sequence shown here is derived from an EMBL/GenBank/DDBJ whole genome shotgun (WGS) entry which is preliminary data.</text>
</comment>
<dbReference type="EMBL" id="BOOQ01000068">
    <property type="protein sequence ID" value="GII51370.1"/>
    <property type="molecule type" value="Genomic_DNA"/>
</dbReference>
<name>A0A8J3UVA6_9ACTN</name>
<dbReference type="Pfam" id="PF12728">
    <property type="entry name" value="HTH_17"/>
    <property type="match status" value="1"/>
</dbReference>
<dbReference type="GO" id="GO:0003677">
    <property type="term" value="F:DNA binding"/>
    <property type="evidence" value="ECO:0007669"/>
    <property type="project" value="InterPro"/>
</dbReference>
<reference evidence="2" key="1">
    <citation type="submission" date="2021-01" db="EMBL/GenBank/DDBJ databases">
        <title>Whole genome shotgun sequence of Planotetraspora silvatica NBRC 100141.</title>
        <authorList>
            <person name="Komaki H."/>
            <person name="Tamura T."/>
        </authorList>
    </citation>
    <scope>NUCLEOTIDE SEQUENCE</scope>
    <source>
        <strain evidence="2">NBRC 100141</strain>
    </source>
</reference>
<evidence type="ECO:0000313" key="3">
    <source>
        <dbReference type="Proteomes" id="UP000644610"/>
    </source>
</evidence>
<dbReference type="InterPro" id="IPR010093">
    <property type="entry name" value="SinI_DNA-bd"/>
</dbReference>
<feature type="domain" description="Helix-turn-helix" evidence="1">
    <location>
        <begin position="5"/>
        <end position="53"/>
    </location>
</feature>
<dbReference type="RefSeq" id="WP_203980860.1">
    <property type="nucleotide sequence ID" value="NZ_BOOQ01000068.1"/>
</dbReference>
<proteinExistence type="predicted"/>
<dbReference type="Gene3D" id="3.90.105.50">
    <property type="match status" value="1"/>
</dbReference>
<dbReference type="InterPro" id="IPR038148">
    <property type="entry name" value="Tn1545/Tn916_Xis"/>
</dbReference>
<protein>
    <recommendedName>
        <fullName evidence="1">Helix-turn-helix domain-containing protein</fullName>
    </recommendedName>
</protein>
<sequence>MADDFLTVEEAAQLLKIGRSTVYDLLRSGDLASFLVANRRRIPRSAIDELVARLMKEAS</sequence>
<keyword evidence="3" id="KW-1185">Reference proteome</keyword>
<dbReference type="InterPro" id="IPR041657">
    <property type="entry name" value="HTH_17"/>
</dbReference>
<dbReference type="NCBIfam" id="TIGR01764">
    <property type="entry name" value="excise"/>
    <property type="match status" value="1"/>
</dbReference>
<evidence type="ECO:0000313" key="2">
    <source>
        <dbReference type="EMBL" id="GII51370.1"/>
    </source>
</evidence>
<organism evidence="2 3">
    <name type="scientific">Planotetraspora silvatica</name>
    <dbReference type="NCBI Taxonomy" id="234614"/>
    <lineage>
        <taxon>Bacteria</taxon>
        <taxon>Bacillati</taxon>
        <taxon>Actinomycetota</taxon>
        <taxon>Actinomycetes</taxon>
        <taxon>Streptosporangiales</taxon>
        <taxon>Streptosporangiaceae</taxon>
        <taxon>Planotetraspora</taxon>
    </lineage>
</organism>
<dbReference type="AlphaFoldDB" id="A0A8J3UVA6"/>
<accession>A0A8J3UVA6</accession>
<dbReference type="Proteomes" id="UP000644610">
    <property type="component" value="Unassembled WGS sequence"/>
</dbReference>